<protein>
    <recommendedName>
        <fullName evidence="5">Endolytic transglycosylase MltG</fullName>
    </recommendedName>
</protein>
<evidence type="ECO:0000256" key="2">
    <source>
        <dbReference type="SAM" id="Phobius"/>
    </source>
</evidence>
<keyword evidence="4" id="KW-1185">Reference proteome</keyword>
<keyword evidence="2" id="KW-0472">Membrane</keyword>
<evidence type="ECO:0000256" key="1">
    <source>
        <dbReference type="SAM" id="Coils"/>
    </source>
</evidence>
<evidence type="ECO:0000313" key="3">
    <source>
        <dbReference type="EMBL" id="TFD97514.1"/>
    </source>
</evidence>
<accession>A0A4Y8L5S5</accession>
<name>A0A4Y8L5S5_9BACL</name>
<keyword evidence="2" id="KW-0812">Transmembrane</keyword>
<feature type="transmembrane region" description="Helical" evidence="2">
    <location>
        <begin position="12"/>
        <end position="29"/>
    </location>
</feature>
<dbReference type="RefSeq" id="WP_134383167.1">
    <property type="nucleotide sequence ID" value="NZ_SORX01000017.1"/>
</dbReference>
<sequence>MLDRRSIRSTGIGMMASALLIFSAGYFMSEKPPETVSNVSENEMIISKDEYNGLQDEISQWEQRVQLLEEEAPEESPVEVTRIILSVEAGMTSPEIGDQLFSGGIIDDEDVFNEYLVDQNLTDRIQIGEYDLNSTMSIEQIAKLITQ</sequence>
<evidence type="ECO:0000313" key="4">
    <source>
        <dbReference type="Proteomes" id="UP000297776"/>
    </source>
</evidence>
<keyword evidence="2" id="KW-1133">Transmembrane helix</keyword>
<dbReference type="Proteomes" id="UP000297776">
    <property type="component" value="Unassembled WGS sequence"/>
</dbReference>
<dbReference type="AlphaFoldDB" id="A0A4Y8L5S5"/>
<proteinExistence type="predicted"/>
<dbReference type="EMBL" id="SORX01000017">
    <property type="protein sequence ID" value="TFD97514.1"/>
    <property type="molecule type" value="Genomic_DNA"/>
</dbReference>
<dbReference type="Gene3D" id="3.30.1490.480">
    <property type="entry name" value="Endolytic murein transglycosylase"/>
    <property type="match status" value="1"/>
</dbReference>
<keyword evidence="1" id="KW-0175">Coiled coil</keyword>
<gene>
    <name evidence="3" type="ORF">E2626_16410</name>
</gene>
<comment type="caution">
    <text evidence="3">The sequence shown here is derived from an EMBL/GenBank/DDBJ whole genome shotgun (WGS) entry which is preliminary data.</text>
</comment>
<evidence type="ECO:0008006" key="5">
    <source>
        <dbReference type="Google" id="ProtNLM"/>
    </source>
</evidence>
<dbReference type="OrthoDB" id="2138957at2"/>
<feature type="coiled-coil region" evidence="1">
    <location>
        <begin position="44"/>
        <end position="71"/>
    </location>
</feature>
<reference evidence="3 4" key="1">
    <citation type="submission" date="2019-03" db="EMBL/GenBank/DDBJ databases">
        <authorList>
            <person name="Yang Y."/>
        </authorList>
    </citation>
    <scope>NUCLEOTIDE SEQUENCE [LARGE SCALE GENOMIC DNA]</scope>
    <source>
        <strain evidence="3 4">ASL-1</strain>
    </source>
</reference>
<organism evidence="3 4">
    <name type="scientific">Jeotgalibacillus salarius</name>
    <dbReference type="NCBI Taxonomy" id="546023"/>
    <lineage>
        <taxon>Bacteria</taxon>
        <taxon>Bacillati</taxon>
        <taxon>Bacillota</taxon>
        <taxon>Bacilli</taxon>
        <taxon>Bacillales</taxon>
        <taxon>Caryophanaceae</taxon>
        <taxon>Jeotgalibacillus</taxon>
    </lineage>
</organism>